<proteinExistence type="predicted"/>
<organism evidence="1 2">
    <name type="scientific">Parasitella parasitica</name>
    <dbReference type="NCBI Taxonomy" id="35722"/>
    <lineage>
        <taxon>Eukaryota</taxon>
        <taxon>Fungi</taxon>
        <taxon>Fungi incertae sedis</taxon>
        <taxon>Mucoromycota</taxon>
        <taxon>Mucoromycotina</taxon>
        <taxon>Mucoromycetes</taxon>
        <taxon>Mucorales</taxon>
        <taxon>Mucorineae</taxon>
        <taxon>Mucoraceae</taxon>
        <taxon>Parasitella</taxon>
    </lineage>
</organism>
<reference evidence="1 2" key="1">
    <citation type="submission" date="2014-09" db="EMBL/GenBank/DDBJ databases">
        <authorList>
            <person name="Ellenberger Sabrina"/>
        </authorList>
    </citation>
    <scope>NUCLEOTIDE SEQUENCE [LARGE SCALE GENOMIC DNA]</scope>
    <source>
        <strain evidence="1 2">CBS 412.66</strain>
    </source>
</reference>
<dbReference type="Proteomes" id="UP000054107">
    <property type="component" value="Unassembled WGS sequence"/>
</dbReference>
<dbReference type="AlphaFoldDB" id="A0A0B7NAQ7"/>
<evidence type="ECO:0000313" key="1">
    <source>
        <dbReference type="EMBL" id="CEP12114.1"/>
    </source>
</evidence>
<dbReference type="EMBL" id="LN727315">
    <property type="protein sequence ID" value="CEP12114.1"/>
    <property type="molecule type" value="Genomic_DNA"/>
</dbReference>
<accession>A0A0B7NAQ7</accession>
<gene>
    <name evidence="1" type="primary">PARPA_06027.1 scaffold 20352</name>
</gene>
<keyword evidence="2" id="KW-1185">Reference proteome</keyword>
<sequence>MLREIQPVLFSNLILNKLIMYPYQEKEHIYNDALDLKHPAPKPVAAAHNMKQTAINMTFDTVEDAAGFTAAVFKSDKEKVYKNEPDFMNPRKADELFIDYSEKCVVM</sequence>
<protein>
    <submittedName>
        <fullName evidence="1">Uncharacterized protein</fullName>
    </submittedName>
</protein>
<evidence type="ECO:0000313" key="2">
    <source>
        <dbReference type="Proteomes" id="UP000054107"/>
    </source>
</evidence>
<name>A0A0B7NAQ7_9FUNG</name>
<dbReference type="OrthoDB" id="2280317at2759"/>